<evidence type="ECO:0000256" key="6">
    <source>
        <dbReference type="SAM" id="Phobius"/>
    </source>
</evidence>
<evidence type="ECO:0000256" key="4">
    <source>
        <dbReference type="ARBA" id="ARBA00022989"/>
    </source>
</evidence>
<keyword evidence="8" id="KW-1185">Reference proteome</keyword>
<keyword evidence="4 6" id="KW-1133">Transmembrane helix</keyword>
<feature type="transmembrane region" description="Helical" evidence="6">
    <location>
        <begin position="21"/>
        <end position="40"/>
    </location>
</feature>
<dbReference type="InterPro" id="IPR005538">
    <property type="entry name" value="LrgA/CidA"/>
</dbReference>
<evidence type="ECO:0000256" key="1">
    <source>
        <dbReference type="ARBA" id="ARBA00004651"/>
    </source>
</evidence>
<comment type="subcellular location">
    <subcellularLocation>
        <location evidence="1">Cell membrane</location>
        <topology evidence="1">Multi-pass membrane protein</topology>
    </subcellularLocation>
</comment>
<evidence type="ECO:0000256" key="2">
    <source>
        <dbReference type="ARBA" id="ARBA00022475"/>
    </source>
</evidence>
<dbReference type="PANTHER" id="PTHR33931:SF2">
    <property type="entry name" value="HOLIN-LIKE PROTEIN CIDA"/>
    <property type="match status" value="1"/>
</dbReference>
<feature type="transmembrane region" description="Helical" evidence="6">
    <location>
        <begin position="46"/>
        <end position="67"/>
    </location>
</feature>
<evidence type="ECO:0000256" key="5">
    <source>
        <dbReference type="ARBA" id="ARBA00023136"/>
    </source>
</evidence>
<reference evidence="7 8" key="1">
    <citation type="submission" date="2022-10" db="EMBL/GenBank/DDBJ databases">
        <title>Comparative genomic analysis of Cohnella hashimotonis sp. nov., isolated from the International Space Station.</title>
        <authorList>
            <person name="Simpson A."/>
            <person name="Venkateswaran K."/>
        </authorList>
    </citation>
    <scope>NUCLEOTIDE SEQUENCE [LARGE SCALE GENOMIC DNA]</scope>
    <source>
        <strain evidence="7 8">DSM 18997</strain>
    </source>
</reference>
<evidence type="ECO:0000313" key="8">
    <source>
        <dbReference type="Proteomes" id="UP001153387"/>
    </source>
</evidence>
<name>A0A9X4QLQ2_9BACL</name>
<dbReference type="EMBL" id="JAPDHZ010000002">
    <property type="protein sequence ID" value="MDG0791074.1"/>
    <property type="molecule type" value="Genomic_DNA"/>
</dbReference>
<comment type="caution">
    <text evidence="7">The sequence shown here is derived from an EMBL/GenBank/DDBJ whole genome shotgun (WGS) entry which is preliminary data.</text>
</comment>
<dbReference type="Pfam" id="PF03788">
    <property type="entry name" value="LrgA"/>
    <property type="match status" value="1"/>
</dbReference>
<dbReference type="GO" id="GO:0005886">
    <property type="term" value="C:plasma membrane"/>
    <property type="evidence" value="ECO:0007669"/>
    <property type="project" value="UniProtKB-SubCell"/>
</dbReference>
<keyword evidence="2" id="KW-1003">Cell membrane</keyword>
<organism evidence="7 8">
    <name type="scientific">Cohnella ginsengisoli</name>
    <dbReference type="NCBI Taxonomy" id="425004"/>
    <lineage>
        <taxon>Bacteria</taxon>
        <taxon>Bacillati</taxon>
        <taxon>Bacillota</taxon>
        <taxon>Bacilli</taxon>
        <taxon>Bacillales</taxon>
        <taxon>Paenibacillaceae</taxon>
        <taxon>Cohnella</taxon>
    </lineage>
</organism>
<keyword evidence="3 6" id="KW-0812">Transmembrane</keyword>
<protein>
    <submittedName>
        <fullName evidence="7">CidA/LrgA family protein</fullName>
    </submittedName>
</protein>
<dbReference type="RefSeq" id="WP_277564854.1">
    <property type="nucleotide sequence ID" value="NZ_JAPDHZ010000002.1"/>
</dbReference>
<accession>A0A9X4QLQ2</accession>
<proteinExistence type="predicted"/>
<evidence type="ECO:0000256" key="3">
    <source>
        <dbReference type="ARBA" id="ARBA00022692"/>
    </source>
</evidence>
<evidence type="ECO:0000313" key="7">
    <source>
        <dbReference type="EMBL" id="MDG0791074.1"/>
    </source>
</evidence>
<dbReference type="AlphaFoldDB" id="A0A9X4QLQ2"/>
<sequence>MFLRIVKLEWVERSAELLTRHMMLFFVPYIVGTLAFLPVLRENGLAIAVSLVGSTLIVMLVAGGVAARIGRKAPLAPESEQGKASANL</sequence>
<dbReference type="Proteomes" id="UP001153387">
    <property type="component" value="Unassembled WGS sequence"/>
</dbReference>
<dbReference type="PANTHER" id="PTHR33931">
    <property type="entry name" value="HOLIN-LIKE PROTEIN CIDA-RELATED"/>
    <property type="match status" value="1"/>
</dbReference>
<keyword evidence="5 6" id="KW-0472">Membrane</keyword>
<gene>
    <name evidence="7" type="ORF">OMP38_09495</name>
</gene>